<evidence type="ECO:0000256" key="2">
    <source>
        <dbReference type="ARBA" id="ARBA00022801"/>
    </source>
</evidence>
<keyword evidence="3" id="KW-0347">Helicase</keyword>
<feature type="compositionally biased region" description="Basic and acidic residues" evidence="5">
    <location>
        <begin position="1452"/>
        <end position="1475"/>
    </location>
</feature>
<keyword evidence="8" id="KW-1185">Reference proteome</keyword>
<dbReference type="Proteomes" id="UP000501728">
    <property type="component" value="Chromosome"/>
</dbReference>
<feature type="compositionally biased region" description="Acidic residues" evidence="5">
    <location>
        <begin position="1442"/>
        <end position="1451"/>
    </location>
</feature>
<dbReference type="PANTHER" id="PTHR43788">
    <property type="entry name" value="DNA2/NAM7 HELICASE FAMILY MEMBER"/>
    <property type="match status" value="1"/>
</dbReference>
<dbReference type="EMBL" id="CP051480">
    <property type="protein sequence ID" value="QJG66560.1"/>
    <property type="molecule type" value="Genomic_DNA"/>
</dbReference>
<name>A0A858U263_9MOLU</name>
<dbReference type="GO" id="GO:0016787">
    <property type="term" value="F:hydrolase activity"/>
    <property type="evidence" value="ECO:0007669"/>
    <property type="project" value="UniProtKB-KW"/>
</dbReference>
<feature type="compositionally biased region" description="Basic and acidic residues" evidence="5">
    <location>
        <begin position="1614"/>
        <end position="1635"/>
    </location>
</feature>
<feature type="compositionally biased region" description="Low complexity" evidence="5">
    <location>
        <begin position="1483"/>
        <end position="1498"/>
    </location>
</feature>
<dbReference type="Gene3D" id="3.40.50.300">
    <property type="entry name" value="P-loop containing nucleotide triphosphate hydrolases"/>
    <property type="match status" value="2"/>
</dbReference>
<evidence type="ECO:0000256" key="3">
    <source>
        <dbReference type="ARBA" id="ARBA00022806"/>
    </source>
</evidence>
<evidence type="ECO:0000259" key="6">
    <source>
        <dbReference type="Pfam" id="PF13087"/>
    </source>
</evidence>
<keyword evidence="1" id="KW-0547">Nucleotide-binding</keyword>
<dbReference type="CDD" id="cd18808">
    <property type="entry name" value="SF1_C_Upf1"/>
    <property type="match status" value="1"/>
</dbReference>
<dbReference type="InterPro" id="IPR047187">
    <property type="entry name" value="SF1_C_Upf1"/>
</dbReference>
<evidence type="ECO:0000256" key="4">
    <source>
        <dbReference type="ARBA" id="ARBA00022840"/>
    </source>
</evidence>
<dbReference type="PANTHER" id="PTHR43788:SF8">
    <property type="entry name" value="DNA-BINDING PROTEIN SMUBP-2"/>
    <property type="match status" value="1"/>
</dbReference>
<sequence length="1666" mass="193777">MENNEIKYQTILANLQNIETNDSSLFSSVDNEKFFDVMKNFGEETFENFYNNFRISHILKENSNRILTEKVAVAENKFEIISTFKEYNRRIDNPIFKALNTNFEKAKQMLLNNLETEFQKSIVKWKKILNNAKNINIETNIWPLHLGFFFISIKTDKKTIFAPLFFKEVTIRIENSLVYLESNAEIRVNSKLITFLGQQGFMINADTFNFANATIKEVFEYFKTIWSPIYQIPSSIKNPIPDLQQDEITNTSIEFHQGMVLGFYNVSSGYLWNQMKKIIENDEFDYILNPNISKVKYVETVKRVIFDKHFKLFKIQKTNFSQDCATISALYQDTIIWGPPGTGKSQTISNLIANIVAHGYSGLVVSQKKAALDVLKKRLKSISKFCLFALSDKHVQLEEFYKPLQKYVYELEHCSRSNSEKGISIFSIEDKSYVDTISRLHNNPNIDNLLQFYSALMNANFSETLFNNLKLLDRELKYAFDKVLLDKKSIMKYLYEMNLGKKPHFFTLYPSTIKHAAEILASDNSLFSVDIDKCLKYIDKVDYESVVEIIEEYKNIVKTKTVELNNEKILSEMILEKKYEIVSNFSGKQLALYNDFTLSIRTAKLKPYLFFHRYREIIKLLFPIIITTPEIDLSMWEKEEFDYAILDESSQMFLEKGIPILYLAKRKILAGDSQQMQPTRWFSVTYNFDEEDELGHIESLLAYARNRGVFSILLNKNYRSKLAALMTFSSKHFYDSKLDVIDDYEVSLNKDKAIDVIQVNGSWNNSMNVEEGTKVIEIIKENLRKYKKIIILVFNVKQQDYLMNLIFGNEPEIENAINSEQISLKNIENIQGDEADLVIMSVVYDKNTSLYGTYVARSGGKNALNVAISRAREKIIVVKSIYADDVQINENSTTDMRIFKEWLKFLDLSLEDQKNYLDQVDEDMIENTRNISLNLDLDYKKEILLQLQQLVLDNDNLKFIADYSIGTKTIDIVLINITTNKLIHGFIIDYYDYINNYENYLKFKDGIKFLESKAYPITIISKHEWPIQKNKIINDIKEKINNEIIVTKNYESDKIARQRPKVVIRSINDEIENDDEIDDFHVEENYNKEKSMAEDIEIEEEATKIIRLDLDIDNELELENQPKHHEVIDEDHDSNAIIPNHQNRNDLHEVEIESDEAPKTHLKYDILDEDENIVNQNNFAVEEGLGEGNEAEANQTHEILSDSSSKIYQSSNVKIEDEYLTSDDINDRILENAENTEGHKNPEEASDLTDDIYYNTAFYDNDDESSEVSLENRDQENSNQNFDSRFNSNFEVDYVSEEFKNYGKHDIDNKDVGDISKHSITLIDSADQKSVDDFGNQTIEDESIRNFISGNELEYNENSLSLEDRNSFEMLNQQLSNNNEVQENQNHGSTNNEDKSHFVFSTSDEDKILDVIDDDQWASKDEMLNEDNGEMFDSLIHNASDPESEDNESEAEEIHDLGDLFKDNDDSEQEIKEIPLADESQENNSNYFDDNNNLTNDDNQNDESDAIEDHKKMELQKNNYQPELNVEEENSITSEESNNDHSPAELVSHQAQQSKTFSEKEGQNIEDHIYSDNDDLNDWIYSNDWDDEPDNNNTSMSEGQKTPHHNEDIEEQMMADKDVLSTEEKTENKNDNLESHEASEYLKEFNLMDNEESEDNTTEIEKYIGE</sequence>
<evidence type="ECO:0000313" key="7">
    <source>
        <dbReference type="EMBL" id="QJG66560.1"/>
    </source>
</evidence>
<accession>A0A858U263</accession>
<feature type="region of interest" description="Disordered" evidence="5">
    <location>
        <begin position="1434"/>
        <end position="1635"/>
    </location>
</feature>
<evidence type="ECO:0000313" key="8">
    <source>
        <dbReference type="Proteomes" id="UP000501728"/>
    </source>
</evidence>
<feature type="domain" description="DNA2/NAM7 helicase-like C-terminal" evidence="6">
    <location>
        <begin position="699"/>
        <end position="878"/>
    </location>
</feature>
<dbReference type="RefSeq" id="WP_169580384.1">
    <property type="nucleotide sequence ID" value="NZ_CP051480.1"/>
</dbReference>
<dbReference type="InterPro" id="IPR027417">
    <property type="entry name" value="P-loop_NTPase"/>
</dbReference>
<dbReference type="SUPFAM" id="SSF52540">
    <property type="entry name" value="P-loop containing nucleoside triphosphate hydrolases"/>
    <property type="match status" value="1"/>
</dbReference>
<dbReference type="GO" id="GO:0043139">
    <property type="term" value="F:5'-3' DNA helicase activity"/>
    <property type="evidence" value="ECO:0007669"/>
    <property type="project" value="TreeGrafter"/>
</dbReference>
<feature type="compositionally biased region" description="Polar residues" evidence="5">
    <location>
        <begin position="1591"/>
        <end position="1600"/>
    </location>
</feature>
<feature type="compositionally biased region" description="Basic and acidic residues" evidence="5">
    <location>
        <begin position="1557"/>
        <end position="1571"/>
    </location>
</feature>
<organism evidence="7 8">
    <name type="scientific">Mycoplasma phocoeninasale</name>
    <dbReference type="NCBI Taxonomy" id="2726117"/>
    <lineage>
        <taxon>Bacteria</taxon>
        <taxon>Bacillati</taxon>
        <taxon>Mycoplasmatota</taxon>
        <taxon>Mollicutes</taxon>
        <taxon>Mycoplasmataceae</taxon>
        <taxon>Mycoplasma</taxon>
    </lineage>
</organism>
<keyword evidence="2" id="KW-0378">Hydrolase</keyword>
<dbReference type="InterPro" id="IPR050534">
    <property type="entry name" value="Coronavir_polyprotein_1ab"/>
</dbReference>
<keyword evidence="4 7" id="KW-0067">ATP-binding</keyword>
<evidence type="ECO:0000256" key="1">
    <source>
        <dbReference type="ARBA" id="ARBA00022741"/>
    </source>
</evidence>
<protein>
    <submittedName>
        <fullName evidence="7">ATP-binding protein</fullName>
    </submittedName>
</protein>
<dbReference type="GO" id="GO:0005524">
    <property type="term" value="F:ATP binding"/>
    <property type="evidence" value="ECO:0007669"/>
    <property type="project" value="UniProtKB-KW"/>
</dbReference>
<gene>
    <name evidence="7" type="ORF">HGG64_02500</name>
</gene>
<reference evidence="7 8" key="1">
    <citation type="submission" date="2020-04" db="EMBL/GenBank/DDBJ databases">
        <title>Novel Mycoplasma species detected in Phocoena phocoena (harbor porpoise) from the USA.</title>
        <authorList>
            <person name="Volokhov D.V."/>
        </authorList>
    </citation>
    <scope>NUCLEOTIDE SEQUENCE [LARGE SCALE GENOMIC DNA]</scope>
    <source>
        <strain evidence="7 8">C264-NAS</strain>
    </source>
</reference>
<dbReference type="Pfam" id="PF13087">
    <property type="entry name" value="AAA_12"/>
    <property type="match status" value="1"/>
</dbReference>
<feature type="region of interest" description="Disordered" evidence="5">
    <location>
        <begin position="1263"/>
        <end position="1285"/>
    </location>
</feature>
<proteinExistence type="predicted"/>
<dbReference type="KEGG" id="mphn:HGG64_02500"/>
<evidence type="ECO:0000256" key="5">
    <source>
        <dbReference type="SAM" id="MobiDB-lite"/>
    </source>
</evidence>
<dbReference type="InterPro" id="IPR041679">
    <property type="entry name" value="DNA2/NAM7-like_C"/>
</dbReference>